<feature type="repeat" description="PPR" evidence="3">
    <location>
        <begin position="184"/>
        <end position="218"/>
    </location>
</feature>
<keyword evidence="2" id="KW-0677">Repeat</keyword>
<accession>A0ABQ8CRI7</accession>
<protein>
    <recommendedName>
        <fullName evidence="5">DYW domain-containing protein</fullName>
    </recommendedName>
</protein>
<sequence length="433" mass="50210">MDLMVLLWCGILRLSKPYLALATHTGSRWFISRGSLSHHHHHSLISNGITKTITRPKQYLTWHTWTQNPILGQHRTISSIIIGHDVFIEKFDGFCNHGNLREAIGVLDFLQNNGYAIDMIRLLRLAKLCDRPEALEEPKFVHERIVSLSPPSDVSSRNGIIEMYYRCGYVLYAVTVFHDMSEMNTETWCVMMRCLVSNGYGDQAIGFFNLFKREGNKPDGEIFNEVFSAYAFTGDTKKGLLQFEAMQKDYGIKPTMEHYHIVTKMLATSGHLDERYLALLRKCQWSRVLTCAELVEKLDATRLDKASSAGLVANVNYKYNRRKHTSRPEKDMIYEMLESLQLQMLEMEWRNERVEKENKQEWTFGYKEEVAVVRKLIDSRPRSSVTVLSNFRIYPDCHDALKLMSEITGRQLIKRDSKKFHIFGKGICSCNDR</sequence>
<dbReference type="Proteomes" id="UP000824890">
    <property type="component" value="Unassembled WGS sequence"/>
</dbReference>
<evidence type="ECO:0000256" key="3">
    <source>
        <dbReference type="PROSITE-ProRule" id="PRU00708"/>
    </source>
</evidence>
<comment type="caution">
    <text evidence="6">The sequence shown here is derived from an EMBL/GenBank/DDBJ whole genome shotgun (WGS) entry which is preliminary data.</text>
</comment>
<feature type="domain" description="DYW" evidence="5">
    <location>
        <begin position="346"/>
        <end position="432"/>
    </location>
</feature>
<name>A0ABQ8CRI7_BRANA</name>
<dbReference type="EMBL" id="JAGKQM010000007">
    <property type="protein sequence ID" value="KAH0919646.1"/>
    <property type="molecule type" value="Genomic_DNA"/>
</dbReference>
<keyword evidence="7" id="KW-1185">Reference proteome</keyword>
<feature type="chain" id="PRO_5046653087" description="DYW domain-containing protein" evidence="4">
    <location>
        <begin position="23"/>
        <end position="433"/>
    </location>
</feature>
<dbReference type="Gene3D" id="1.25.40.10">
    <property type="entry name" value="Tetratricopeptide repeat domain"/>
    <property type="match status" value="1"/>
</dbReference>
<gene>
    <name evidence="6" type="ORF">HID58_027306</name>
</gene>
<dbReference type="Pfam" id="PF14432">
    <property type="entry name" value="DYW_deaminase"/>
    <property type="match status" value="1"/>
</dbReference>
<reference evidence="6 7" key="1">
    <citation type="submission" date="2021-05" db="EMBL/GenBank/DDBJ databases">
        <title>Genome Assembly of Synthetic Allotetraploid Brassica napus Reveals Homoeologous Exchanges between Subgenomes.</title>
        <authorList>
            <person name="Davis J.T."/>
        </authorList>
    </citation>
    <scope>NUCLEOTIDE SEQUENCE [LARGE SCALE GENOMIC DNA]</scope>
    <source>
        <strain evidence="7">cv. Da-Ae</strain>
        <tissue evidence="6">Seedling</tissue>
    </source>
</reference>
<dbReference type="InterPro" id="IPR002885">
    <property type="entry name" value="PPR_rpt"/>
</dbReference>
<evidence type="ECO:0000256" key="1">
    <source>
        <dbReference type="ARBA" id="ARBA00006643"/>
    </source>
</evidence>
<dbReference type="InterPro" id="IPR011990">
    <property type="entry name" value="TPR-like_helical_dom_sf"/>
</dbReference>
<comment type="similarity">
    <text evidence="1">Belongs to the PPR family. PCMP-H subfamily.</text>
</comment>
<dbReference type="Pfam" id="PF01535">
    <property type="entry name" value="PPR"/>
    <property type="match status" value="3"/>
</dbReference>
<keyword evidence="4" id="KW-0732">Signal</keyword>
<evidence type="ECO:0000313" key="7">
    <source>
        <dbReference type="Proteomes" id="UP000824890"/>
    </source>
</evidence>
<proteinExistence type="inferred from homology"/>
<dbReference type="PANTHER" id="PTHR47926:SF388">
    <property type="entry name" value="DYW DOMAIN-CONTAINING PROTEIN"/>
    <property type="match status" value="1"/>
</dbReference>
<dbReference type="InterPro" id="IPR032867">
    <property type="entry name" value="DYW_dom"/>
</dbReference>
<organism evidence="6 7">
    <name type="scientific">Brassica napus</name>
    <name type="common">Rape</name>
    <dbReference type="NCBI Taxonomy" id="3708"/>
    <lineage>
        <taxon>Eukaryota</taxon>
        <taxon>Viridiplantae</taxon>
        <taxon>Streptophyta</taxon>
        <taxon>Embryophyta</taxon>
        <taxon>Tracheophyta</taxon>
        <taxon>Spermatophyta</taxon>
        <taxon>Magnoliopsida</taxon>
        <taxon>eudicotyledons</taxon>
        <taxon>Gunneridae</taxon>
        <taxon>Pentapetalae</taxon>
        <taxon>rosids</taxon>
        <taxon>malvids</taxon>
        <taxon>Brassicales</taxon>
        <taxon>Brassicaceae</taxon>
        <taxon>Brassiceae</taxon>
        <taxon>Brassica</taxon>
    </lineage>
</organism>
<feature type="non-terminal residue" evidence="6">
    <location>
        <position position="433"/>
    </location>
</feature>
<dbReference type="PANTHER" id="PTHR47926">
    <property type="entry name" value="PENTATRICOPEPTIDE REPEAT-CONTAINING PROTEIN"/>
    <property type="match status" value="1"/>
</dbReference>
<evidence type="ECO:0000259" key="5">
    <source>
        <dbReference type="Pfam" id="PF14432"/>
    </source>
</evidence>
<evidence type="ECO:0000256" key="2">
    <source>
        <dbReference type="ARBA" id="ARBA00022737"/>
    </source>
</evidence>
<dbReference type="InterPro" id="IPR046960">
    <property type="entry name" value="PPR_At4g14850-like_plant"/>
</dbReference>
<dbReference type="PROSITE" id="PS51375">
    <property type="entry name" value="PPR"/>
    <property type="match status" value="1"/>
</dbReference>
<evidence type="ECO:0000313" key="6">
    <source>
        <dbReference type="EMBL" id="KAH0919646.1"/>
    </source>
</evidence>
<evidence type="ECO:0000256" key="4">
    <source>
        <dbReference type="SAM" id="SignalP"/>
    </source>
</evidence>
<feature type="signal peptide" evidence="4">
    <location>
        <begin position="1"/>
        <end position="22"/>
    </location>
</feature>
<dbReference type="NCBIfam" id="TIGR00756">
    <property type="entry name" value="PPR"/>
    <property type="match status" value="1"/>
</dbReference>